<feature type="compositionally biased region" description="Basic and acidic residues" evidence="1">
    <location>
        <begin position="99"/>
        <end position="118"/>
    </location>
</feature>
<feature type="region of interest" description="Disordered" evidence="1">
    <location>
        <begin position="99"/>
        <end position="126"/>
    </location>
</feature>
<feature type="region of interest" description="Disordered" evidence="1">
    <location>
        <begin position="1"/>
        <end position="25"/>
    </location>
</feature>
<name>A0A7J0CQH7_STRMI</name>
<gene>
    <name evidence="2" type="ORF">Smic_31440</name>
</gene>
<comment type="caution">
    <text evidence="2">The sequence shown here is derived from an EMBL/GenBank/DDBJ whole genome shotgun (WGS) entry which is preliminary data.</text>
</comment>
<dbReference type="Proteomes" id="UP000498740">
    <property type="component" value="Unassembled WGS sequence"/>
</dbReference>
<protein>
    <submittedName>
        <fullName evidence="2">Uncharacterized protein</fullName>
    </submittedName>
</protein>
<dbReference type="AlphaFoldDB" id="A0A7J0CQH7"/>
<evidence type="ECO:0000313" key="2">
    <source>
        <dbReference type="EMBL" id="GFN04588.1"/>
    </source>
</evidence>
<dbReference type="EMBL" id="BLWD01000001">
    <property type="protein sequence ID" value="GFN04588.1"/>
    <property type="molecule type" value="Genomic_DNA"/>
</dbReference>
<evidence type="ECO:0000256" key="1">
    <source>
        <dbReference type="SAM" id="MobiDB-lite"/>
    </source>
</evidence>
<evidence type="ECO:0000313" key="3">
    <source>
        <dbReference type="Proteomes" id="UP000498740"/>
    </source>
</evidence>
<sequence>MDQRVTDVVAPEEGREDRARGQGPVRGDVLDAVHCQIGLPGQQSGVHLLGERPLALHRAEVTHPLVARRLDGDHLCTGAGVELGQFGADTLHLGECHGRVTGDDADQIDGHGAHDRPSDTGSDGTL</sequence>
<reference evidence="2 3" key="1">
    <citation type="submission" date="2020-05" db="EMBL/GenBank/DDBJ databases">
        <title>Whole genome shotgun sequence of Streptomyces microflavus NBRC 13062.</title>
        <authorList>
            <person name="Komaki H."/>
            <person name="Tamura T."/>
        </authorList>
    </citation>
    <scope>NUCLEOTIDE SEQUENCE [LARGE SCALE GENOMIC DNA]</scope>
    <source>
        <strain evidence="2 3">NBRC 13062</strain>
    </source>
</reference>
<proteinExistence type="predicted"/>
<organism evidence="2 3">
    <name type="scientific">Streptomyces microflavus</name>
    <name type="common">Streptomyces lipmanii</name>
    <dbReference type="NCBI Taxonomy" id="1919"/>
    <lineage>
        <taxon>Bacteria</taxon>
        <taxon>Bacillati</taxon>
        <taxon>Actinomycetota</taxon>
        <taxon>Actinomycetes</taxon>
        <taxon>Kitasatosporales</taxon>
        <taxon>Streptomycetaceae</taxon>
        <taxon>Streptomyces</taxon>
    </lineage>
</organism>
<accession>A0A7J0CQH7</accession>